<dbReference type="InterPro" id="IPR007164">
    <property type="entry name" value="GTP-dep_dephospho-CoA_kin"/>
</dbReference>
<name>E3GY58_METFV</name>
<feature type="binding site" evidence="6">
    <location>
        <position position="41"/>
    </location>
    <ligand>
        <name>GTP</name>
        <dbReference type="ChEBI" id="CHEBI:37565"/>
    </ligand>
</feature>
<dbReference type="HOGENOM" id="CLU_120795_1_0_2"/>
<feature type="binding site" evidence="6">
    <location>
        <position position="60"/>
    </location>
    <ligand>
        <name>GTP</name>
        <dbReference type="ChEBI" id="CHEBI:37565"/>
    </ligand>
</feature>
<dbReference type="GO" id="GO:0015937">
    <property type="term" value="P:coenzyme A biosynthetic process"/>
    <property type="evidence" value="ECO:0007669"/>
    <property type="project" value="UniProtKB-UniRule"/>
</dbReference>
<dbReference type="Proteomes" id="UP000002315">
    <property type="component" value="Chromosome"/>
</dbReference>
<evidence type="ECO:0000313" key="7">
    <source>
        <dbReference type="EMBL" id="ADP77240.1"/>
    </source>
</evidence>
<dbReference type="EC" id="2.7.1.237" evidence="6"/>
<dbReference type="AlphaFoldDB" id="E3GY58"/>
<dbReference type="GO" id="GO:0005525">
    <property type="term" value="F:GTP binding"/>
    <property type="evidence" value="ECO:0007669"/>
    <property type="project" value="UniProtKB-UniRule"/>
</dbReference>
<comment type="catalytic activity">
    <reaction evidence="6">
        <text>3'-dephospho-CoA + GTP = GDP + CoA + H(+)</text>
        <dbReference type="Rhea" id="RHEA:61156"/>
        <dbReference type="ChEBI" id="CHEBI:15378"/>
        <dbReference type="ChEBI" id="CHEBI:37565"/>
        <dbReference type="ChEBI" id="CHEBI:57287"/>
        <dbReference type="ChEBI" id="CHEBI:57328"/>
        <dbReference type="ChEBI" id="CHEBI:58189"/>
        <dbReference type="EC" id="2.7.1.237"/>
    </reaction>
</comment>
<dbReference type="OrthoDB" id="15447at2157"/>
<dbReference type="PANTHER" id="PTHR40732:SF1">
    <property type="entry name" value="GTP-DEPENDENT DEPHOSPHO-COA KINASE"/>
    <property type="match status" value="1"/>
</dbReference>
<accession>E3GY58</accession>
<dbReference type="STRING" id="523846.Mfer_0440"/>
<dbReference type="PIRSF" id="PIRSF006533">
    <property type="entry name" value="UCP006533"/>
    <property type="match status" value="1"/>
</dbReference>
<dbReference type="KEGG" id="mfv:Mfer_0440"/>
<sequence>MLILPKKLRKKLKKPFGKLYKSIDDIKNFPPNEYKIISVGDETTKNLVDRGIYPDVAIIDRKIQRKKSYYRIEYKSKILNVSNPPGTITESLMNAIKKALKSKEKTIINVSGEEDLAVLPAILFSSKALILYGQPNEGVVVVDADKSKNKAKKIIKEFKEVKEHGNKYN</sequence>
<keyword evidence="1 6" id="KW-0808">Transferase</keyword>
<dbReference type="HAMAP" id="MF_00590">
    <property type="entry name" value="Dephospho_CoA_kinase_GTP_dep"/>
    <property type="match status" value="1"/>
</dbReference>
<dbReference type="EMBL" id="CP002278">
    <property type="protein sequence ID" value="ADP77240.1"/>
    <property type="molecule type" value="Genomic_DNA"/>
</dbReference>
<evidence type="ECO:0000256" key="5">
    <source>
        <dbReference type="ARBA" id="ARBA00023134"/>
    </source>
</evidence>
<dbReference type="PANTHER" id="PTHR40732">
    <property type="entry name" value="UPF0218 PROTEIN TK1697"/>
    <property type="match status" value="1"/>
</dbReference>
<keyword evidence="4 6" id="KW-0173">Coenzyme A biosynthesis</keyword>
<proteinExistence type="inferred from homology"/>
<evidence type="ECO:0000256" key="3">
    <source>
        <dbReference type="ARBA" id="ARBA00022777"/>
    </source>
</evidence>
<evidence type="ECO:0000313" key="8">
    <source>
        <dbReference type="Proteomes" id="UP000002315"/>
    </source>
</evidence>
<comment type="function">
    <text evidence="6">Catalyzes the GTP-dependent phosphorylation of the 3'-hydroxyl group of dephosphocoenzyme A to form coenzyme A (CoA).</text>
</comment>
<evidence type="ECO:0000256" key="2">
    <source>
        <dbReference type="ARBA" id="ARBA00022741"/>
    </source>
</evidence>
<comment type="similarity">
    <text evidence="6">Belongs to the GTP-dependent DPCK family.</text>
</comment>
<keyword evidence="3 6" id="KW-0418">Kinase</keyword>
<dbReference type="GO" id="GO:0016301">
    <property type="term" value="F:kinase activity"/>
    <property type="evidence" value="ECO:0007669"/>
    <property type="project" value="UniProtKB-UniRule"/>
</dbReference>
<keyword evidence="5 6" id="KW-0342">GTP-binding</keyword>
<comment type="pathway">
    <text evidence="6">Cofactor biosynthesis; coenzyme A biosynthesis.</text>
</comment>
<evidence type="ECO:0000256" key="4">
    <source>
        <dbReference type="ARBA" id="ARBA00022993"/>
    </source>
</evidence>
<comment type="caution">
    <text evidence="6">Lacks conserved residue(s) required for the propagation of feature annotation.</text>
</comment>
<organism evidence="7 8">
    <name type="scientific">Methanothermus fervidus (strain ATCC 43054 / DSM 2088 / JCM 10308 / V24 S)</name>
    <dbReference type="NCBI Taxonomy" id="523846"/>
    <lineage>
        <taxon>Archaea</taxon>
        <taxon>Methanobacteriati</taxon>
        <taxon>Methanobacteriota</taxon>
        <taxon>Methanomada group</taxon>
        <taxon>Methanobacteria</taxon>
        <taxon>Methanobacteriales</taxon>
        <taxon>Methanothermaceae</taxon>
        <taxon>Methanothermus</taxon>
    </lineage>
</organism>
<feature type="binding site" evidence="6">
    <location>
        <position position="62"/>
    </location>
    <ligand>
        <name>GTP</name>
        <dbReference type="ChEBI" id="CHEBI:37565"/>
    </ligand>
</feature>
<feature type="binding site" evidence="6">
    <location>
        <position position="114"/>
    </location>
    <ligand>
        <name>GTP</name>
        <dbReference type="ChEBI" id="CHEBI:37565"/>
    </ligand>
</feature>
<evidence type="ECO:0000256" key="6">
    <source>
        <dbReference type="HAMAP-Rule" id="MF_00590"/>
    </source>
</evidence>
<keyword evidence="2 6" id="KW-0547">Nucleotide-binding</keyword>
<evidence type="ECO:0000256" key="1">
    <source>
        <dbReference type="ARBA" id="ARBA00022679"/>
    </source>
</evidence>
<reference evidence="7 8" key="1">
    <citation type="journal article" date="2010" name="Stand. Genomic Sci.">
        <title>Complete genome sequence of Methanothermus fervidus type strain (V24S).</title>
        <authorList>
            <person name="Anderson I."/>
            <person name="Djao O.D."/>
            <person name="Misra M."/>
            <person name="Chertkov O."/>
            <person name="Nolan M."/>
            <person name="Lucas S."/>
            <person name="Lapidus A."/>
            <person name="Del Rio T.G."/>
            <person name="Tice H."/>
            <person name="Cheng J.F."/>
            <person name="Tapia R."/>
            <person name="Han C."/>
            <person name="Goodwin L."/>
            <person name="Pitluck S."/>
            <person name="Liolios K."/>
            <person name="Ivanova N."/>
            <person name="Mavromatis K."/>
            <person name="Mikhailova N."/>
            <person name="Pati A."/>
            <person name="Brambilla E."/>
            <person name="Chen A."/>
            <person name="Palaniappan K."/>
            <person name="Land M."/>
            <person name="Hauser L."/>
            <person name="Chang Y.J."/>
            <person name="Jeffries C.D."/>
            <person name="Sikorski J."/>
            <person name="Spring S."/>
            <person name="Rohde M."/>
            <person name="Eichinger K."/>
            <person name="Huber H."/>
            <person name="Wirth R."/>
            <person name="Goker M."/>
            <person name="Detter J.C."/>
            <person name="Woyke T."/>
            <person name="Bristow J."/>
            <person name="Eisen J.A."/>
            <person name="Markowitz V."/>
            <person name="Hugenholtz P."/>
            <person name="Klenk H.P."/>
            <person name="Kyrpides N.C."/>
        </authorList>
    </citation>
    <scope>NUCLEOTIDE SEQUENCE [LARGE SCALE GENOMIC DNA]</scope>
    <source>
        <strain evidence="8">ATCC 43054 / DSM 2088 / JCM 10308 / V24 S</strain>
    </source>
</reference>
<dbReference type="UniPathway" id="UPA00241"/>
<dbReference type="Pfam" id="PF04019">
    <property type="entry name" value="DUF359"/>
    <property type="match status" value="1"/>
</dbReference>
<protein>
    <recommendedName>
        <fullName evidence="6">GTP-dependent dephospho-CoA kinase</fullName>
        <ecNumber evidence="6">2.7.1.237</ecNumber>
    </recommendedName>
    <alternativeName>
        <fullName evidence="6">Dephospho-coenzyme A kinase</fullName>
        <shortName evidence="6">DPCK</shortName>
    </alternativeName>
</protein>
<gene>
    <name evidence="7" type="ordered locus">Mfer_0440</name>
</gene>
<keyword evidence="8" id="KW-1185">Reference proteome</keyword>